<dbReference type="InterPro" id="IPR029063">
    <property type="entry name" value="SAM-dependent_MTases_sf"/>
</dbReference>
<proteinExistence type="predicted"/>
<keyword evidence="3" id="KW-1185">Reference proteome</keyword>
<dbReference type="SUPFAM" id="SSF53335">
    <property type="entry name" value="S-adenosyl-L-methionine-dependent methyltransferases"/>
    <property type="match status" value="1"/>
</dbReference>
<dbReference type="Ensembl" id="ENSGWIT00000003064.1">
    <property type="protein sequence ID" value="ENSGWIP00000002832.1"/>
    <property type="gene ID" value="ENSGWIG00000001550.1"/>
</dbReference>
<dbReference type="CDD" id="cd02440">
    <property type="entry name" value="AdoMet_MTases"/>
    <property type="match status" value="1"/>
</dbReference>
<evidence type="ECO:0000313" key="2">
    <source>
        <dbReference type="Ensembl" id="ENSGWIP00000002832.1"/>
    </source>
</evidence>
<feature type="domain" description="Methyltransferase" evidence="1">
    <location>
        <begin position="68"/>
        <end position="159"/>
    </location>
</feature>
<dbReference type="OrthoDB" id="3647at2759"/>
<sequence length="224" mass="25025">MSSRSFDNVKDMLVSVRNTNTATDKMTAYDTWAENYDQDVAILGYKAFSLAAKMVSSHFSGNREAAVVLDVACGTGLLAEHMMQCGFHKFVGVDGSKLMLEEAKKKGQYQELKQCIIGEQQLPVSKDSFDVVVICGSLSIDHVPVCVVKELCSACKPGGLVFMTCRHGQDNMEYKESLERELKEMEEKGLWSCVEASEKKHWARGVVESEQNYISGSMYLYQKK</sequence>
<dbReference type="InterPro" id="IPR050508">
    <property type="entry name" value="Methyltransf_Superfamily"/>
</dbReference>
<organism evidence="2 3">
    <name type="scientific">Gouania willdenowi</name>
    <name type="common">Blunt-snouted clingfish</name>
    <name type="synonym">Lepadogaster willdenowi</name>
    <dbReference type="NCBI Taxonomy" id="441366"/>
    <lineage>
        <taxon>Eukaryota</taxon>
        <taxon>Metazoa</taxon>
        <taxon>Chordata</taxon>
        <taxon>Craniata</taxon>
        <taxon>Vertebrata</taxon>
        <taxon>Euteleostomi</taxon>
        <taxon>Actinopterygii</taxon>
        <taxon>Neopterygii</taxon>
        <taxon>Teleostei</taxon>
        <taxon>Neoteleostei</taxon>
        <taxon>Acanthomorphata</taxon>
        <taxon>Ovalentaria</taxon>
        <taxon>Blenniimorphae</taxon>
        <taxon>Blenniiformes</taxon>
        <taxon>Gobiesocoidei</taxon>
        <taxon>Gobiesocidae</taxon>
        <taxon>Gobiesocinae</taxon>
        <taxon>Gouania</taxon>
    </lineage>
</organism>
<dbReference type="RefSeq" id="XP_028321914.1">
    <property type="nucleotide sequence ID" value="XM_028466113.1"/>
</dbReference>
<dbReference type="AlphaFoldDB" id="A0A8C5D6U1"/>
<accession>A0A8C5D6U1</accession>
<evidence type="ECO:0000259" key="1">
    <source>
        <dbReference type="Pfam" id="PF13649"/>
    </source>
</evidence>
<dbReference type="Pfam" id="PF13649">
    <property type="entry name" value="Methyltransf_25"/>
    <property type="match status" value="1"/>
</dbReference>
<dbReference type="GeneID" id="114475377"/>
<reference evidence="2" key="3">
    <citation type="submission" date="2025-09" db="UniProtKB">
        <authorList>
            <consortium name="Ensembl"/>
        </authorList>
    </citation>
    <scope>IDENTIFICATION</scope>
</reference>
<reference evidence="2" key="1">
    <citation type="submission" date="2020-06" db="EMBL/GenBank/DDBJ databases">
        <authorList>
            <consortium name="Wellcome Sanger Institute Data Sharing"/>
        </authorList>
    </citation>
    <scope>NUCLEOTIDE SEQUENCE [LARGE SCALE GENOMIC DNA]</scope>
</reference>
<name>A0A8C5D6U1_GOUWI</name>
<gene>
    <name evidence="2" type="primary">LOC114475377</name>
</gene>
<dbReference type="Gene3D" id="3.40.50.150">
    <property type="entry name" value="Vaccinia Virus protein VP39"/>
    <property type="match status" value="1"/>
</dbReference>
<dbReference type="InterPro" id="IPR041698">
    <property type="entry name" value="Methyltransf_25"/>
</dbReference>
<protein>
    <submittedName>
        <fullName evidence="2">Methyltransferase-like protein 27</fullName>
    </submittedName>
</protein>
<dbReference type="GO" id="GO:0008168">
    <property type="term" value="F:methyltransferase activity"/>
    <property type="evidence" value="ECO:0007669"/>
    <property type="project" value="TreeGrafter"/>
</dbReference>
<dbReference type="PANTHER" id="PTHR42912">
    <property type="entry name" value="METHYLTRANSFERASE"/>
    <property type="match status" value="1"/>
</dbReference>
<reference evidence="2" key="2">
    <citation type="submission" date="2025-08" db="UniProtKB">
        <authorList>
            <consortium name="Ensembl"/>
        </authorList>
    </citation>
    <scope>IDENTIFICATION</scope>
</reference>
<evidence type="ECO:0000313" key="3">
    <source>
        <dbReference type="Proteomes" id="UP000694680"/>
    </source>
</evidence>
<dbReference type="Proteomes" id="UP000694680">
    <property type="component" value="Chromosome 14"/>
</dbReference>